<reference evidence="11" key="1">
    <citation type="journal article" date="2020" name="Fungal Divers.">
        <title>Resolving the Mortierellaceae phylogeny through synthesis of multi-gene phylogenetics and phylogenomics.</title>
        <authorList>
            <person name="Vandepol N."/>
            <person name="Liber J."/>
            <person name="Desiro A."/>
            <person name="Na H."/>
            <person name="Kennedy M."/>
            <person name="Barry K."/>
            <person name="Grigoriev I.V."/>
            <person name="Miller A.N."/>
            <person name="O'Donnell K."/>
            <person name="Stajich J.E."/>
            <person name="Bonito G."/>
        </authorList>
    </citation>
    <scope>NUCLEOTIDE SEQUENCE</scope>
    <source>
        <strain evidence="11">BC1065</strain>
    </source>
</reference>
<dbReference type="NCBIfam" id="NF002325">
    <property type="entry name" value="PRK01278.1"/>
    <property type="match status" value="1"/>
</dbReference>
<dbReference type="NCBIfam" id="TIGR00707">
    <property type="entry name" value="argD"/>
    <property type="match status" value="1"/>
</dbReference>
<keyword evidence="8" id="KW-0808">Transferase</keyword>
<proteinExistence type="inferred from homology"/>
<evidence type="ECO:0000256" key="2">
    <source>
        <dbReference type="ARBA" id="ARBA00004173"/>
    </source>
</evidence>
<dbReference type="EMBL" id="JAAAJB010000252">
    <property type="protein sequence ID" value="KAG0260330.1"/>
    <property type="molecule type" value="Genomic_DNA"/>
</dbReference>
<dbReference type="EC" id="2.6.1.11" evidence="5"/>
<dbReference type="Proteomes" id="UP000807716">
    <property type="component" value="Unassembled WGS sequence"/>
</dbReference>
<evidence type="ECO:0000256" key="6">
    <source>
        <dbReference type="ARBA" id="ARBA00022576"/>
    </source>
</evidence>
<dbReference type="SUPFAM" id="SSF53383">
    <property type="entry name" value="PLP-dependent transferases"/>
    <property type="match status" value="1"/>
</dbReference>
<dbReference type="InterPro" id="IPR015424">
    <property type="entry name" value="PyrdxlP-dep_Trfase"/>
</dbReference>
<comment type="pathway">
    <text evidence="3">Amino-acid biosynthesis; L-arginine biosynthesis; N(2)-acetyl-L-ornithine from L-glutamate: step 4/4.</text>
</comment>
<accession>A0A9P6Q623</accession>
<dbReference type="GO" id="GO:0030170">
    <property type="term" value="F:pyridoxal phosphate binding"/>
    <property type="evidence" value="ECO:0007669"/>
    <property type="project" value="InterPro"/>
</dbReference>
<name>A0A9P6Q623_9FUNG</name>
<gene>
    <name evidence="11" type="primary">ARG8</name>
    <name evidence="11" type="ORF">DFQ27_003597</name>
</gene>
<evidence type="ECO:0000256" key="3">
    <source>
        <dbReference type="ARBA" id="ARBA00005024"/>
    </source>
</evidence>
<dbReference type="PANTHER" id="PTHR11986:SF79">
    <property type="entry name" value="ACETYLORNITHINE AMINOTRANSFERASE, MITOCHONDRIAL"/>
    <property type="match status" value="1"/>
</dbReference>
<dbReference type="PIRSF" id="PIRSF000521">
    <property type="entry name" value="Transaminase_4ab_Lys_Orn"/>
    <property type="match status" value="1"/>
</dbReference>
<dbReference type="GO" id="GO:0042802">
    <property type="term" value="F:identical protein binding"/>
    <property type="evidence" value="ECO:0007669"/>
    <property type="project" value="TreeGrafter"/>
</dbReference>
<dbReference type="PROSITE" id="PS00600">
    <property type="entry name" value="AA_TRANSFER_CLASS_3"/>
    <property type="match status" value="1"/>
</dbReference>
<dbReference type="FunFam" id="3.40.640.10:FF:000004">
    <property type="entry name" value="Acetylornithine aminotransferase"/>
    <property type="match status" value="1"/>
</dbReference>
<organism evidence="11 12">
    <name type="scientific">Actinomortierella ambigua</name>
    <dbReference type="NCBI Taxonomy" id="1343610"/>
    <lineage>
        <taxon>Eukaryota</taxon>
        <taxon>Fungi</taxon>
        <taxon>Fungi incertae sedis</taxon>
        <taxon>Mucoromycota</taxon>
        <taxon>Mortierellomycotina</taxon>
        <taxon>Mortierellomycetes</taxon>
        <taxon>Mortierellales</taxon>
        <taxon>Mortierellaceae</taxon>
        <taxon>Actinomortierella</taxon>
    </lineage>
</organism>
<sequence length="468" mass="51063">MLRQAVARSHRALRVAHPMLRLNSARAMSTKAAEMHFQQPLSHADVDADPKTHAMIEKHAKYTLTTYARPPVVFTHGKGTHVYDVGHREYLDFTAGIAVNALGHADPEVASTLYDQAKRVVHLSNLYYNEPAGELAERLIEATRASGDFEASKIFFSNSGTEANEGAFKFARKYGKMVAEQYGSTPEKKIGIVSFTNAFHGRSMGALSATPNPKYQKPFWPLIPGVVNNAPFNDVDAVDAYVTKDTCAVILEPIQGEGGINVSTEAFLKKLRQRCDEVGALLIFDEIQCGLGRTGKLWAHENYSSDCVPDMLTMAKPLANGFPIGAIMITDKVAEQIKVGEHGTTFGGNPLGCAVANNVFQRINTPEFLDNVLRTGEHFKAQLETLTSSPIVDHVRGQGLILGLRFTVDPAPLVALARERGLLIVTAANNSVRFVPPLNVSKAEVDQGVEILRSAIKAFEDRVLDVEA</sequence>
<keyword evidence="6 11" id="KW-0032">Aminotransferase</keyword>
<evidence type="ECO:0000256" key="1">
    <source>
        <dbReference type="ARBA" id="ARBA00001933"/>
    </source>
</evidence>
<dbReference type="AlphaFoldDB" id="A0A9P6Q623"/>
<dbReference type="Pfam" id="PF00202">
    <property type="entry name" value="Aminotran_3"/>
    <property type="match status" value="1"/>
</dbReference>
<keyword evidence="12" id="KW-1185">Reference proteome</keyword>
<keyword evidence="7" id="KW-0028">Amino-acid biosynthesis</keyword>
<dbReference type="GO" id="GO:0003992">
    <property type="term" value="F:N2-acetyl-L-ornithine:2-oxoglutarate 5-aminotransferase activity"/>
    <property type="evidence" value="ECO:0007669"/>
    <property type="project" value="UniProtKB-EC"/>
</dbReference>
<evidence type="ECO:0000313" key="11">
    <source>
        <dbReference type="EMBL" id="KAG0260330.1"/>
    </source>
</evidence>
<comment type="cofactor">
    <cofactor evidence="1">
        <name>pyridoxal 5'-phosphate</name>
        <dbReference type="ChEBI" id="CHEBI:597326"/>
    </cofactor>
</comment>
<protein>
    <recommendedName>
        <fullName evidence="5">acetylornithine transaminase</fullName>
        <ecNumber evidence="5">2.6.1.11</ecNumber>
    </recommendedName>
</protein>
<dbReference type="GO" id="GO:0006526">
    <property type="term" value="P:L-arginine biosynthetic process"/>
    <property type="evidence" value="ECO:0007669"/>
    <property type="project" value="UniProtKB-ARBA"/>
</dbReference>
<dbReference type="InterPro" id="IPR004636">
    <property type="entry name" value="AcOrn/SuccOrn_fam"/>
</dbReference>
<comment type="subcellular location">
    <subcellularLocation>
        <location evidence="2">Mitochondrion</location>
    </subcellularLocation>
</comment>
<dbReference type="InterPro" id="IPR050103">
    <property type="entry name" value="Class-III_PLP-dep_AT"/>
</dbReference>
<evidence type="ECO:0000313" key="12">
    <source>
        <dbReference type="Proteomes" id="UP000807716"/>
    </source>
</evidence>
<dbReference type="InterPro" id="IPR015422">
    <property type="entry name" value="PyrdxlP-dep_Trfase_small"/>
</dbReference>
<evidence type="ECO:0000256" key="10">
    <source>
        <dbReference type="RuleBase" id="RU003560"/>
    </source>
</evidence>
<dbReference type="HAMAP" id="MF_01107">
    <property type="entry name" value="ArgD_aminotrans_3"/>
    <property type="match status" value="1"/>
</dbReference>
<dbReference type="CDD" id="cd00610">
    <property type="entry name" value="OAT_like"/>
    <property type="match status" value="1"/>
</dbReference>
<dbReference type="Gene3D" id="3.90.1150.10">
    <property type="entry name" value="Aspartate Aminotransferase, domain 1"/>
    <property type="match status" value="1"/>
</dbReference>
<comment type="caution">
    <text evidence="11">The sequence shown here is derived from an EMBL/GenBank/DDBJ whole genome shotgun (WGS) entry which is preliminary data.</text>
</comment>
<dbReference type="PANTHER" id="PTHR11986">
    <property type="entry name" value="AMINOTRANSFERASE CLASS III"/>
    <property type="match status" value="1"/>
</dbReference>
<comment type="similarity">
    <text evidence="4 10">Belongs to the class-III pyridoxal-phosphate-dependent aminotransferase family.</text>
</comment>
<evidence type="ECO:0000256" key="4">
    <source>
        <dbReference type="ARBA" id="ARBA00008954"/>
    </source>
</evidence>
<evidence type="ECO:0000256" key="5">
    <source>
        <dbReference type="ARBA" id="ARBA00012919"/>
    </source>
</evidence>
<dbReference type="GO" id="GO:0005759">
    <property type="term" value="C:mitochondrial matrix"/>
    <property type="evidence" value="ECO:0007669"/>
    <property type="project" value="TreeGrafter"/>
</dbReference>
<evidence type="ECO:0000256" key="7">
    <source>
        <dbReference type="ARBA" id="ARBA00022605"/>
    </source>
</evidence>
<keyword evidence="9 10" id="KW-0663">Pyridoxal phosphate</keyword>
<evidence type="ECO:0000256" key="9">
    <source>
        <dbReference type="ARBA" id="ARBA00022898"/>
    </source>
</evidence>
<dbReference type="InterPro" id="IPR015421">
    <property type="entry name" value="PyrdxlP-dep_Trfase_major"/>
</dbReference>
<dbReference type="Gene3D" id="3.40.640.10">
    <property type="entry name" value="Type I PLP-dependent aspartate aminotransferase-like (Major domain)"/>
    <property type="match status" value="1"/>
</dbReference>
<dbReference type="InterPro" id="IPR049704">
    <property type="entry name" value="Aminotrans_3_PPA_site"/>
</dbReference>
<dbReference type="InterPro" id="IPR005814">
    <property type="entry name" value="Aminotrans_3"/>
</dbReference>
<dbReference type="OrthoDB" id="5419315at2759"/>
<evidence type="ECO:0000256" key="8">
    <source>
        <dbReference type="ARBA" id="ARBA00022679"/>
    </source>
</evidence>